<sequence length="49" mass="4817">MDGRGAVRTGSPCRRPHPPPHGTRAGAGTILRDGAPGNGGGARSGRPSS</sequence>
<protein>
    <submittedName>
        <fullName evidence="2">Uncharacterized protein</fullName>
    </submittedName>
</protein>
<evidence type="ECO:0000313" key="3">
    <source>
        <dbReference type="Proteomes" id="UP000196230"/>
    </source>
</evidence>
<evidence type="ECO:0000313" key="2">
    <source>
        <dbReference type="EMBL" id="SJN16642.1"/>
    </source>
</evidence>
<gene>
    <name evidence="2" type="ORF">FM125_01020</name>
</gene>
<proteinExistence type="predicted"/>
<dbReference type="Proteomes" id="UP000196230">
    <property type="component" value="Unassembled WGS sequence"/>
</dbReference>
<organism evidence="2 3">
    <name type="scientific">Micrococcus lylae</name>
    <dbReference type="NCBI Taxonomy" id="1273"/>
    <lineage>
        <taxon>Bacteria</taxon>
        <taxon>Bacillati</taxon>
        <taxon>Actinomycetota</taxon>
        <taxon>Actinomycetes</taxon>
        <taxon>Micrococcales</taxon>
        <taxon>Micrococcaceae</taxon>
        <taxon>Micrococcus</taxon>
    </lineage>
</organism>
<dbReference type="EMBL" id="FUKP01000007">
    <property type="protein sequence ID" value="SJN16642.1"/>
    <property type="molecule type" value="Genomic_DNA"/>
</dbReference>
<feature type="region of interest" description="Disordered" evidence="1">
    <location>
        <begin position="1"/>
        <end position="49"/>
    </location>
</feature>
<dbReference type="AlphaFoldDB" id="A0A1R4I9Z8"/>
<reference evidence="2 3" key="1">
    <citation type="submission" date="2017-02" db="EMBL/GenBank/DDBJ databases">
        <authorList>
            <person name="Peterson S.W."/>
        </authorList>
    </citation>
    <scope>NUCLEOTIDE SEQUENCE [LARGE SCALE GENOMIC DNA]</scope>
    <source>
        <strain evidence="2 3">2B3F</strain>
    </source>
</reference>
<accession>A0A1R4I9Z8</accession>
<evidence type="ECO:0000256" key="1">
    <source>
        <dbReference type="SAM" id="MobiDB-lite"/>
    </source>
</evidence>
<name>A0A1R4I9Z8_9MICC</name>